<feature type="domain" description="PA14" evidence="1">
    <location>
        <begin position="716"/>
        <end position="932"/>
    </location>
</feature>
<sequence length="968" mass="108950">MKKNDLRFLRRFIVIFMCLSLFLSSADIYRLTTYSHGAPERSTEDIVQDNDGDAVVRKSENGLFTATIGSDDIRINASFTEDANIPEGAVLSMKEIVSDSLQYADYFEESNTILNDSLNENGGAVVEIQHARFFDIKFIHNGTEIEPEAAVSVEIAYNRPELDYNTFDIASDVIHFSGEQAELMEASSEQDIMSSDEPAEESEKAVSVQDMMKFETQSFSAYGILFYNVADNNIGDILDGKDLAIAWFDGNESTTGSADTLAVVMNKYVSGRTDRLGIEKAVFYHEDSRAGNYYPVEGEDADLYTQYFFSDNVPIWHFSYQNGGYYYITTEVDGVTKYMTITNSAVQLLDTPDQYSRIYIDNNGNKGTNRENKLRFRNSNNYALNRYNNSYTVGFGSWNGNQDPNEWFILAALSEDTVLKSDVITAEKVSVSDTEKLHDGVNVVIYAKKYENGEYVNYAINGEGDLVKVWESGDVIQWRENNTAASSIYWQFIQYGDSGYYDFYNPVTGMYLAPQNGQNLSNSTIGVTLTGRENGEYTSTVAAWDENVWSWYGYKYSDKGTLIPVIDTESTEMCFAVERNEDKFQPVETVDSKAAGITIKMYDYDANYQKNIMGGYNYTAGGGATSLVTNALSPEGFPVLKNGTSLEPLFTSNNTFPEREANHLFIKSTYDETGYFEYSCFENSAFLMNEDGEGAVASAEGYTDVYDFSVYQELVSPGRDLNKKSYCRGNFLPFDHVDSQDVKTQNLYDSGSNSIPTDDPRYKENIYVQNDPDYYFGMSLEATFMIPEKGCDANGNPLIFEFTGDDDFWLYIDDILVLDIGGVHDSLSGSVNFSTGEVATYDGSTKNTYTYSTLMDCFRNAGVFPDGSPWDDSRISTYFKNDGSFQSSEGVFKDYSSHTMKIFYMERGAGASNLRLRFNLATVDEKSVFLEKKLTGTQTTDYSNTKYAYQLYYKPEGSDEFVLYSNSR</sequence>
<dbReference type="OrthoDB" id="9816455at2"/>
<dbReference type="InterPro" id="IPR037524">
    <property type="entry name" value="PA14/GLEYA"/>
</dbReference>
<evidence type="ECO:0000313" key="2">
    <source>
        <dbReference type="EMBL" id="PWJ15520.1"/>
    </source>
</evidence>
<reference evidence="2 3" key="1">
    <citation type="submission" date="2018-05" db="EMBL/GenBank/DDBJ databases">
        <title>The Hungate 1000. A catalogue of reference genomes from the rumen microbiome.</title>
        <authorList>
            <person name="Kelly W."/>
        </authorList>
    </citation>
    <scope>NUCLEOTIDE SEQUENCE [LARGE SCALE GENOMIC DNA]</scope>
    <source>
        <strain evidence="2 3">SAb67</strain>
    </source>
</reference>
<dbReference type="Proteomes" id="UP000245720">
    <property type="component" value="Unassembled WGS sequence"/>
</dbReference>
<organism evidence="2 3">
    <name type="scientific">Ruminococcus flavefaciens</name>
    <dbReference type="NCBI Taxonomy" id="1265"/>
    <lineage>
        <taxon>Bacteria</taxon>
        <taxon>Bacillati</taxon>
        <taxon>Bacillota</taxon>
        <taxon>Clostridia</taxon>
        <taxon>Eubacteriales</taxon>
        <taxon>Oscillospiraceae</taxon>
        <taxon>Ruminococcus</taxon>
    </lineage>
</organism>
<name>A0A315Y4H6_RUMFL</name>
<comment type="caution">
    <text evidence="2">The sequence shown here is derived from an EMBL/GenBank/DDBJ whole genome shotgun (WGS) entry which is preliminary data.</text>
</comment>
<dbReference type="AlphaFoldDB" id="A0A315Y4H6"/>
<evidence type="ECO:0000259" key="1">
    <source>
        <dbReference type="PROSITE" id="PS51820"/>
    </source>
</evidence>
<protein>
    <submittedName>
        <fullName evidence="2">Fibro-slime domain-containing protein</fullName>
    </submittedName>
</protein>
<proteinExistence type="predicted"/>
<gene>
    <name evidence="2" type="ORF">IE37_00421</name>
</gene>
<dbReference type="PROSITE" id="PS51820">
    <property type="entry name" value="PA14"/>
    <property type="match status" value="1"/>
</dbReference>
<accession>A0A315Y4H6</accession>
<dbReference type="EMBL" id="QGDI01000001">
    <property type="protein sequence ID" value="PWJ15520.1"/>
    <property type="molecule type" value="Genomic_DNA"/>
</dbReference>
<evidence type="ECO:0000313" key="3">
    <source>
        <dbReference type="Proteomes" id="UP000245720"/>
    </source>
</evidence>
<dbReference type="RefSeq" id="WP_109725303.1">
    <property type="nucleotide sequence ID" value="NZ_QGDI01000001.1"/>
</dbReference>